<dbReference type="InterPro" id="IPR036291">
    <property type="entry name" value="NAD(P)-bd_dom_sf"/>
</dbReference>
<feature type="non-terminal residue" evidence="4">
    <location>
        <position position="237"/>
    </location>
</feature>
<comment type="caution">
    <text evidence="4">The sequence shown here is derived from an EMBL/GenBank/DDBJ whole genome shotgun (WGS) entry which is preliminary data.</text>
</comment>
<dbReference type="InterPro" id="IPR008030">
    <property type="entry name" value="NmrA-like"/>
</dbReference>
<dbReference type="GO" id="GO:0016491">
    <property type="term" value="F:oxidoreductase activity"/>
    <property type="evidence" value="ECO:0007669"/>
    <property type="project" value="UniProtKB-KW"/>
</dbReference>
<evidence type="ECO:0000259" key="3">
    <source>
        <dbReference type="Pfam" id="PF05368"/>
    </source>
</evidence>
<name>A0A9P4M4K0_9PEZI</name>
<dbReference type="EMBL" id="ML978134">
    <property type="protein sequence ID" value="KAF2094362.1"/>
    <property type="molecule type" value="Genomic_DNA"/>
</dbReference>
<accession>A0A9P4M4K0</accession>
<evidence type="ECO:0000256" key="2">
    <source>
        <dbReference type="ARBA" id="ARBA00023002"/>
    </source>
</evidence>
<dbReference type="OrthoDB" id="9984533at2759"/>
<proteinExistence type="predicted"/>
<dbReference type="AlphaFoldDB" id="A0A9P4M4K0"/>
<feature type="domain" description="NmrA-like" evidence="3">
    <location>
        <begin position="1"/>
        <end position="182"/>
    </location>
</feature>
<dbReference type="InterPro" id="IPR051609">
    <property type="entry name" value="NmrA/Isoflavone_reductase-like"/>
</dbReference>
<evidence type="ECO:0000313" key="4">
    <source>
        <dbReference type="EMBL" id="KAF2094362.1"/>
    </source>
</evidence>
<dbReference type="Proteomes" id="UP000799772">
    <property type="component" value="Unassembled WGS sequence"/>
</dbReference>
<gene>
    <name evidence="4" type="ORF">NA57DRAFT_17795</name>
</gene>
<dbReference type="Gene3D" id="3.90.25.10">
    <property type="entry name" value="UDP-galactose 4-epimerase, domain 1"/>
    <property type="match status" value="1"/>
</dbReference>
<dbReference type="PANTHER" id="PTHR47706:SF10">
    <property type="entry name" value="NMRA-LIKE DOMAIN-CONTAINING PROTEIN"/>
    <property type="match status" value="1"/>
</dbReference>
<keyword evidence="2" id="KW-0560">Oxidoreductase</keyword>
<dbReference type="Pfam" id="PF05368">
    <property type="entry name" value="NmrA"/>
    <property type="match status" value="1"/>
</dbReference>
<protein>
    <recommendedName>
        <fullName evidence="3">NmrA-like domain-containing protein</fullName>
    </recommendedName>
</protein>
<dbReference type="Gene3D" id="3.40.50.720">
    <property type="entry name" value="NAD(P)-binding Rossmann-like Domain"/>
    <property type="match status" value="1"/>
</dbReference>
<keyword evidence="1" id="KW-0521">NADP</keyword>
<evidence type="ECO:0000256" key="1">
    <source>
        <dbReference type="ARBA" id="ARBA00022857"/>
    </source>
</evidence>
<dbReference type="PANTHER" id="PTHR47706">
    <property type="entry name" value="NMRA-LIKE FAMILY PROTEIN"/>
    <property type="match status" value="1"/>
</dbReference>
<keyword evidence="5" id="KW-1185">Reference proteome</keyword>
<reference evidence="4" key="1">
    <citation type="journal article" date="2020" name="Stud. Mycol.">
        <title>101 Dothideomycetes genomes: a test case for predicting lifestyles and emergence of pathogens.</title>
        <authorList>
            <person name="Haridas S."/>
            <person name="Albert R."/>
            <person name="Binder M."/>
            <person name="Bloem J."/>
            <person name="Labutti K."/>
            <person name="Salamov A."/>
            <person name="Andreopoulos B."/>
            <person name="Baker S."/>
            <person name="Barry K."/>
            <person name="Bills G."/>
            <person name="Bluhm B."/>
            <person name="Cannon C."/>
            <person name="Castanera R."/>
            <person name="Culley D."/>
            <person name="Daum C."/>
            <person name="Ezra D."/>
            <person name="Gonzalez J."/>
            <person name="Henrissat B."/>
            <person name="Kuo A."/>
            <person name="Liang C."/>
            <person name="Lipzen A."/>
            <person name="Lutzoni F."/>
            <person name="Magnuson J."/>
            <person name="Mondo S."/>
            <person name="Nolan M."/>
            <person name="Ohm R."/>
            <person name="Pangilinan J."/>
            <person name="Park H.-J."/>
            <person name="Ramirez L."/>
            <person name="Alfaro M."/>
            <person name="Sun H."/>
            <person name="Tritt A."/>
            <person name="Yoshinaga Y."/>
            <person name="Zwiers L.-H."/>
            <person name="Turgeon B."/>
            <person name="Goodwin S."/>
            <person name="Spatafora J."/>
            <person name="Crous P."/>
            <person name="Grigoriev I."/>
        </authorList>
    </citation>
    <scope>NUCLEOTIDE SEQUENCE</scope>
    <source>
        <strain evidence="4">CBS 133067</strain>
    </source>
</reference>
<organism evidence="4 5">
    <name type="scientific">Rhizodiscina lignyota</name>
    <dbReference type="NCBI Taxonomy" id="1504668"/>
    <lineage>
        <taxon>Eukaryota</taxon>
        <taxon>Fungi</taxon>
        <taxon>Dikarya</taxon>
        <taxon>Ascomycota</taxon>
        <taxon>Pezizomycotina</taxon>
        <taxon>Dothideomycetes</taxon>
        <taxon>Pleosporomycetidae</taxon>
        <taxon>Aulographales</taxon>
        <taxon>Rhizodiscinaceae</taxon>
        <taxon>Rhizodiscina</taxon>
    </lineage>
</organism>
<feature type="non-terminal residue" evidence="4">
    <location>
        <position position="1"/>
    </location>
</feature>
<evidence type="ECO:0000313" key="5">
    <source>
        <dbReference type="Proteomes" id="UP000799772"/>
    </source>
</evidence>
<dbReference type="SUPFAM" id="SSF51735">
    <property type="entry name" value="NAD(P)-binding Rossmann-fold domains"/>
    <property type="match status" value="1"/>
</dbReference>
<sequence>QSAFENQDAVVSVVDPDRIPEQKAMIDAAIAAGVSRFVPSEFGDNTVDERVRDLVPLYNEKWNIAEYLRTKESDGFSWTALITGPMFDWALKSGFLGFDLEAHTAGIADQGTVSFALTKPTTVASAVANMLQDSELLKATTNKYIYIASYTTTQNDILAKLQKLTDDHWRMEREHSQQVLAKHSELYHKVAEKMPVVPLLNRAGTHEAAFGDIRKVEGGLWNEKLGLPKDDLEEDLK</sequence>